<sequence>MILIPVELVISLNVEQQLFGKLRDKLFSIQLDEATDSNKDTHFIAYVRFWNGMSAVELLFCKPIKLKATAIALFDILNNFINEANIEWKNCVGMCTDGARTMSGKFKSIQALVKQKSPLCIWTHCMIHRETLASKEISPGLNIVLMTVVTVVNYIKMRPLKSESFWTLQRHGRSAFIVAILLRSKMVITREIFTTCL</sequence>
<keyword evidence="2" id="KW-1185">Reference proteome</keyword>
<dbReference type="Proteomes" id="UP000887159">
    <property type="component" value="Unassembled WGS sequence"/>
</dbReference>
<reference evidence="1" key="1">
    <citation type="submission" date="2020-08" db="EMBL/GenBank/DDBJ databases">
        <title>Multicomponent nature underlies the extraordinary mechanical properties of spider dragline silk.</title>
        <authorList>
            <person name="Kono N."/>
            <person name="Nakamura H."/>
            <person name="Mori M."/>
            <person name="Yoshida Y."/>
            <person name="Ohtoshi R."/>
            <person name="Malay A.D."/>
            <person name="Moran D.A.P."/>
            <person name="Tomita M."/>
            <person name="Numata K."/>
            <person name="Arakawa K."/>
        </authorList>
    </citation>
    <scope>NUCLEOTIDE SEQUENCE</scope>
</reference>
<evidence type="ECO:0000313" key="1">
    <source>
        <dbReference type="EMBL" id="GFY12595.1"/>
    </source>
</evidence>
<protein>
    <submittedName>
        <fullName evidence="1">SCAN domain-containing protein 3</fullName>
    </submittedName>
</protein>
<comment type="caution">
    <text evidence="1">The sequence shown here is derived from an EMBL/GenBank/DDBJ whole genome shotgun (WGS) entry which is preliminary data.</text>
</comment>
<proteinExistence type="predicted"/>
<gene>
    <name evidence="1" type="primary">ZBED9</name>
    <name evidence="1" type="ORF">TNCV_2447861</name>
</gene>
<name>A0A8X6SJI4_TRICX</name>
<evidence type="ECO:0000313" key="2">
    <source>
        <dbReference type="Proteomes" id="UP000887159"/>
    </source>
</evidence>
<dbReference type="EMBL" id="BMAU01021315">
    <property type="protein sequence ID" value="GFY12595.1"/>
    <property type="molecule type" value="Genomic_DNA"/>
</dbReference>
<dbReference type="PANTHER" id="PTHR45913">
    <property type="entry name" value="EPM2A-INTERACTING PROTEIN 1"/>
    <property type="match status" value="1"/>
</dbReference>
<organism evidence="1 2">
    <name type="scientific">Trichonephila clavipes</name>
    <name type="common">Golden silk orbweaver</name>
    <name type="synonym">Nephila clavipes</name>
    <dbReference type="NCBI Taxonomy" id="2585209"/>
    <lineage>
        <taxon>Eukaryota</taxon>
        <taxon>Metazoa</taxon>
        <taxon>Ecdysozoa</taxon>
        <taxon>Arthropoda</taxon>
        <taxon>Chelicerata</taxon>
        <taxon>Arachnida</taxon>
        <taxon>Araneae</taxon>
        <taxon>Araneomorphae</taxon>
        <taxon>Entelegynae</taxon>
        <taxon>Araneoidea</taxon>
        <taxon>Nephilidae</taxon>
        <taxon>Trichonephila</taxon>
    </lineage>
</organism>
<accession>A0A8X6SJI4</accession>
<dbReference type="AlphaFoldDB" id="A0A8X6SJI4"/>
<dbReference type="PANTHER" id="PTHR45913:SF19">
    <property type="entry name" value="LOW QUALITY PROTEIN: ZINC FINGER BED DOMAIN-CONTAINING PROTEIN 5-LIKE"/>
    <property type="match status" value="1"/>
</dbReference>